<name>A0ABP3HMU1_9BACL</name>
<gene>
    <name evidence="2" type="ORF">GCM10008933_00650</name>
</gene>
<accession>A0ABP3HMU1</accession>
<reference evidence="3" key="1">
    <citation type="journal article" date="2019" name="Int. J. Syst. Evol. Microbiol.">
        <title>The Global Catalogue of Microorganisms (GCM) 10K type strain sequencing project: providing services to taxonomists for standard genome sequencing and annotation.</title>
        <authorList>
            <consortium name="The Broad Institute Genomics Platform"/>
            <consortium name="The Broad Institute Genome Sequencing Center for Infectious Disease"/>
            <person name="Wu L."/>
            <person name="Ma J."/>
        </authorList>
    </citation>
    <scope>NUCLEOTIDE SEQUENCE [LARGE SCALE GENOMIC DNA]</scope>
    <source>
        <strain evidence="3">JCM 12774</strain>
    </source>
</reference>
<evidence type="ECO:0000313" key="3">
    <source>
        <dbReference type="Proteomes" id="UP001500340"/>
    </source>
</evidence>
<dbReference type="Proteomes" id="UP001500340">
    <property type="component" value="Unassembled WGS sequence"/>
</dbReference>
<comment type="caution">
    <text evidence="2">The sequence shown here is derived from an EMBL/GenBank/DDBJ whole genome shotgun (WGS) entry which is preliminary data.</text>
</comment>
<proteinExistence type="predicted"/>
<feature type="region of interest" description="Disordered" evidence="1">
    <location>
        <begin position="22"/>
        <end position="82"/>
    </location>
</feature>
<organism evidence="2 3">
    <name type="scientific">Paenibacillus motobuensis</name>
    <dbReference type="NCBI Taxonomy" id="295324"/>
    <lineage>
        <taxon>Bacteria</taxon>
        <taxon>Bacillati</taxon>
        <taxon>Bacillota</taxon>
        <taxon>Bacilli</taxon>
        <taxon>Bacillales</taxon>
        <taxon>Paenibacillaceae</taxon>
        <taxon>Paenibacillus</taxon>
    </lineage>
</organism>
<dbReference type="EMBL" id="BAAACX010000002">
    <property type="protein sequence ID" value="GAA0373523.1"/>
    <property type="molecule type" value="Genomic_DNA"/>
</dbReference>
<keyword evidence="3" id="KW-1185">Reference proteome</keyword>
<evidence type="ECO:0000256" key="1">
    <source>
        <dbReference type="SAM" id="MobiDB-lite"/>
    </source>
</evidence>
<sequence length="82" mass="9248">MCAIFTNVLKLCTGSRIHLEESEASKMAKGNGRDKNLDNVADDLQQSAVNSHSAQQTQQKANDRRHRDVHNHHKETDMDPSH</sequence>
<feature type="compositionally biased region" description="Polar residues" evidence="1">
    <location>
        <begin position="44"/>
        <end position="60"/>
    </location>
</feature>
<feature type="compositionally biased region" description="Basic and acidic residues" evidence="1">
    <location>
        <begin position="22"/>
        <end position="37"/>
    </location>
</feature>
<protein>
    <submittedName>
        <fullName evidence="2">Uncharacterized protein</fullName>
    </submittedName>
</protein>
<evidence type="ECO:0000313" key="2">
    <source>
        <dbReference type="EMBL" id="GAA0373523.1"/>
    </source>
</evidence>